<organism evidence="1 2">
    <name type="scientific">Synaphobranchus kaupii</name>
    <name type="common">Kaup's arrowtooth eel</name>
    <dbReference type="NCBI Taxonomy" id="118154"/>
    <lineage>
        <taxon>Eukaryota</taxon>
        <taxon>Metazoa</taxon>
        <taxon>Chordata</taxon>
        <taxon>Craniata</taxon>
        <taxon>Vertebrata</taxon>
        <taxon>Euteleostomi</taxon>
        <taxon>Actinopterygii</taxon>
        <taxon>Neopterygii</taxon>
        <taxon>Teleostei</taxon>
        <taxon>Anguilliformes</taxon>
        <taxon>Synaphobranchidae</taxon>
        <taxon>Synaphobranchus</taxon>
    </lineage>
</organism>
<proteinExistence type="predicted"/>
<evidence type="ECO:0000313" key="1">
    <source>
        <dbReference type="EMBL" id="KAJ8345163.1"/>
    </source>
</evidence>
<comment type="caution">
    <text evidence="1">The sequence shown here is derived from an EMBL/GenBank/DDBJ whole genome shotgun (WGS) entry which is preliminary data.</text>
</comment>
<accession>A0A9Q1IMI9</accession>
<sequence>MLAYKVLASSFEASSWNLVTQWLLRYHGYGRRTYGFCEGAALAGDVLYLGYTGVGLLHSRACPGVSGAEAHLRLVYHPRELLDWHETVQMCLYFAAVVLTGLNAQWFGPAIVEAMLGMHEVEREHGLGGEVRKHSKKEAYDKLREQDPKYKASTASFFRYHGLSVLCNLLAVICSTVNLAYTGLHLHTI</sequence>
<dbReference type="InterPro" id="IPR042623">
    <property type="entry name" value="TMEM205"/>
</dbReference>
<evidence type="ECO:0008006" key="3">
    <source>
        <dbReference type="Google" id="ProtNLM"/>
    </source>
</evidence>
<dbReference type="PANTHER" id="PTHR46916:SF2">
    <property type="entry name" value="TRANSMEMBRANE PROTEIN 205"/>
    <property type="match status" value="1"/>
</dbReference>
<dbReference type="AlphaFoldDB" id="A0A9Q1IMI9"/>
<keyword evidence="2" id="KW-1185">Reference proteome</keyword>
<reference evidence="1" key="1">
    <citation type="journal article" date="2023" name="Science">
        <title>Genome structures resolve the early diversification of teleost fishes.</title>
        <authorList>
            <person name="Parey E."/>
            <person name="Louis A."/>
            <person name="Montfort J."/>
            <person name="Bouchez O."/>
            <person name="Roques C."/>
            <person name="Iampietro C."/>
            <person name="Lluch J."/>
            <person name="Castinel A."/>
            <person name="Donnadieu C."/>
            <person name="Desvignes T."/>
            <person name="Floi Bucao C."/>
            <person name="Jouanno E."/>
            <person name="Wen M."/>
            <person name="Mejri S."/>
            <person name="Dirks R."/>
            <person name="Jansen H."/>
            <person name="Henkel C."/>
            <person name="Chen W.J."/>
            <person name="Zahm M."/>
            <person name="Cabau C."/>
            <person name="Klopp C."/>
            <person name="Thompson A.W."/>
            <person name="Robinson-Rechavi M."/>
            <person name="Braasch I."/>
            <person name="Lecointre G."/>
            <person name="Bobe J."/>
            <person name="Postlethwait J.H."/>
            <person name="Berthelot C."/>
            <person name="Roest Crollius H."/>
            <person name="Guiguen Y."/>
        </authorList>
    </citation>
    <scope>NUCLEOTIDE SEQUENCE</scope>
    <source>
        <strain evidence="1">WJC10195</strain>
    </source>
</reference>
<protein>
    <recommendedName>
        <fullName evidence="3">Transmembrane protein 205</fullName>
    </recommendedName>
</protein>
<name>A0A9Q1IMI9_SYNKA</name>
<dbReference type="Proteomes" id="UP001152622">
    <property type="component" value="Chromosome 12"/>
</dbReference>
<dbReference type="PANTHER" id="PTHR46916">
    <property type="entry name" value="TRANSMEMBRANE PROTEIN 205"/>
    <property type="match status" value="1"/>
</dbReference>
<dbReference type="EMBL" id="JAINUF010000012">
    <property type="protein sequence ID" value="KAJ8345163.1"/>
    <property type="molecule type" value="Genomic_DNA"/>
</dbReference>
<gene>
    <name evidence="1" type="ORF">SKAU_G00293560</name>
</gene>
<dbReference type="OrthoDB" id="1641132at2759"/>
<evidence type="ECO:0000313" key="2">
    <source>
        <dbReference type="Proteomes" id="UP001152622"/>
    </source>
</evidence>